<dbReference type="Proteomes" id="UP001432322">
    <property type="component" value="Unassembled WGS sequence"/>
</dbReference>
<evidence type="ECO:0000256" key="3">
    <source>
        <dbReference type="ARBA" id="ARBA00022679"/>
    </source>
</evidence>
<keyword evidence="7" id="KW-1133">Transmembrane helix</keyword>
<dbReference type="PANTHER" id="PTHR48043:SF23">
    <property type="entry name" value="UDP-GLUCURONOSYLTRANSFERASE"/>
    <property type="match status" value="1"/>
</dbReference>
<evidence type="ECO:0000313" key="9">
    <source>
        <dbReference type="Proteomes" id="UP001432322"/>
    </source>
</evidence>
<keyword evidence="7" id="KW-0472">Membrane</keyword>
<protein>
    <recommendedName>
        <fullName evidence="7">UDP-glucuronosyltransferase</fullName>
        <ecNumber evidence="7">2.4.1.17</ecNumber>
    </recommendedName>
</protein>
<comment type="similarity">
    <text evidence="1 6">Belongs to the UDP-glycosyltransferase family.</text>
</comment>
<keyword evidence="2 6" id="KW-0328">Glycosyltransferase</keyword>
<dbReference type="InterPro" id="IPR050271">
    <property type="entry name" value="UDP-glycosyltransferase"/>
</dbReference>
<dbReference type="PROSITE" id="PS00375">
    <property type="entry name" value="UDPGT"/>
    <property type="match status" value="1"/>
</dbReference>
<evidence type="ECO:0000256" key="4">
    <source>
        <dbReference type="ARBA" id="ARBA00022729"/>
    </source>
</evidence>
<comment type="catalytic activity">
    <reaction evidence="5 7">
        <text>glucuronate acceptor + UDP-alpha-D-glucuronate = acceptor beta-D-glucuronoside + UDP + H(+)</text>
        <dbReference type="Rhea" id="RHEA:21032"/>
        <dbReference type="ChEBI" id="CHEBI:15378"/>
        <dbReference type="ChEBI" id="CHEBI:58052"/>
        <dbReference type="ChEBI" id="CHEBI:58223"/>
        <dbReference type="ChEBI" id="CHEBI:132367"/>
        <dbReference type="ChEBI" id="CHEBI:132368"/>
        <dbReference type="EC" id="2.4.1.17"/>
    </reaction>
</comment>
<feature type="transmembrane region" description="Helical" evidence="7">
    <location>
        <begin position="363"/>
        <end position="387"/>
    </location>
</feature>
<dbReference type="GO" id="GO:0016020">
    <property type="term" value="C:membrane"/>
    <property type="evidence" value="ECO:0007669"/>
    <property type="project" value="UniProtKB-SubCell"/>
</dbReference>
<evidence type="ECO:0000256" key="6">
    <source>
        <dbReference type="RuleBase" id="RU003718"/>
    </source>
</evidence>
<evidence type="ECO:0000313" key="8">
    <source>
        <dbReference type="EMBL" id="GMT22318.1"/>
    </source>
</evidence>
<dbReference type="Pfam" id="PF00201">
    <property type="entry name" value="UDPGT"/>
    <property type="match status" value="1"/>
</dbReference>
<dbReference type="SUPFAM" id="SSF53756">
    <property type="entry name" value="UDP-Glycosyltransferase/glycogen phosphorylase"/>
    <property type="match status" value="1"/>
</dbReference>
<evidence type="ECO:0000256" key="5">
    <source>
        <dbReference type="ARBA" id="ARBA00047475"/>
    </source>
</evidence>
<accession>A0AAV5VVL8</accession>
<evidence type="ECO:0000256" key="7">
    <source>
        <dbReference type="RuleBase" id="RU362059"/>
    </source>
</evidence>
<feature type="non-terminal residue" evidence="8">
    <location>
        <position position="1"/>
    </location>
</feature>
<reference evidence="8" key="1">
    <citation type="submission" date="2023-10" db="EMBL/GenBank/DDBJ databases">
        <title>Genome assembly of Pristionchus species.</title>
        <authorList>
            <person name="Yoshida K."/>
            <person name="Sommer R.J."/>
        </authorList>
    </citation>
    <scope>NUCLEOTIDE SEQUENCE</scope>
    <source>
        <strain evidence="8">RS5133</strain>
    </source>
</reference>
<keyword evidence="4" id="KW-0732">Signal</keyword>
<dbReference type="AlphaFoldDB" id="A0AAV5VVL8"/>
<sequence>IIADTELIDALKAEKFDAAFTESLDKCGAFLFHLVGVNKWAVTESVAITDGTFYYTQTPTNLAYVPSLSGGAGESMSFFERLSNILEFTITDIFLSIAATDLDKTLKKRMPNLPGVKEIMATNSLVFFNSDPLVDFPRITSARTIDIGGITVSSEHKPLNETWSNILNVRSKNIYISFGNIATSFSMPDEYKKTIQETIKSFPDVTFIWKYEKPENKISEGIPNLVESTWVPQRDLLYDPRISAFITHCGQGSTTEAIDAGIPLIVIPVEGDQLRNAHQIERNGNGIRLEKSDLASTGKLENAIREIVENDKYRKKARAIKQMIADRPFSMKEIFVKNMEFLAKHGPLRQLDHYGRHLNFIQYYLIDVIVFVVIMVIIACVVFVFAIRTLIRRVFITNSKVKLNYPRINTD</sequence>
<dbReference type="PANTHER" id="PTHR48043">
    <property type="entry name" value="EG:EG0003.4 PROTEIN-RELATED"/>
    <property type="match status" value="1"/>
</dbReference>
<comment type="subcellular location">
    <subcellularLocation>
        <location evidence="7">Membrane</location>
        <topology evidence="7">Single-pass membrane protein</topology>
    </subcellularLocation>
</comment>
<dbReference type="GO" id="GO:0015020">
    <property type="term" value="F:glucuronosyltransferase activity"/>
    <property type="evidence" value="ECO:0007669"/>
    <property type="project" value="UniProtKB-EC"/>
</dbReference>
<evidence type="ECO:0000256" key="2">
    <source>
        <dbReference type="ARBA" id="ARBA00022676"/>
    </source>
</evidence>
<dbReference type="Gene3D" id="3.40.50.2000">
    <property type="entry name" value="Glycogen Phosphorylase B"/>
    <property type="match status" value="1"/>
</dbReference>
<dbReference type="EC" id="2.4.1.17" evidence="7"/>
<organism evidence="8 9">
    <name type="scientific">Pristionchus fissidentatus</name>
    <dbReference type="NCBI Taxonomy" id="1538716"/>
    <lineage>
        <taxon>Eukaryota</taxon>
        <taxon>Metazoa</taxon>
        <taxon>Ecdysozoa</taxon>
        <taxon>Nematoda</taxon>
        <taxon>Chromadorea</taxon>
        <taxon>Rhabditida</taxon>
        <taxon>Rhabditina</taxon>
        <taxon>Diplogasteromorpha</taxon>
        <taxon>Diplogasteroidea</taxon>
        <taxon>Neodiplogasteridae</taxon>
        <taxon>Pristionchus</taxon>
    </lineage>
</organism>
<dbReference type="FunFam" id="3.40.50.2000:FF:000201">
    <property type="entry name" value="UDP-glucuronosyltransferase"/>
    <property type="match status" value="1"/>
</dbReference>
<evidence type="ECO:0000256" key="1">
    <source>
        <dbReference type="ARBA" id="ARBA00009995"/>
    </source>
</evidence>
<comment type="caution">
    <text evidence="8">The sequence shown here is derived from an EMBL/GenBank/DDBJ whole genome shotgun (WGS) entry which is preliminary data.</text>
</comment>
<dbReference type="InterPro" id="IPR002213">
    <property type="entry name" value="UDP_glucos_trans"/>
</dbReference>
<gene>
    <name evidence="8" type="ORF">PFISCL1PPCAC_13616</name>
</gene>
<keyword evidence="3 6" id="KW-0808">Transferase</keyword>
<feature type="non-terminal residue" evidence="8">
    <location>
        <position position="411"/>
    </location>
</feature>
<dbReference type="EMBL" id="BTSY01000004">
    <property type="protein sequence ID" value="GMT22318.1"/>
    <property type="molecule type" value="Genomic_DNA"/>
</dbReference>
<dbReference type="InterPro" id="IPR035595">
    <property type="entry name" value="UDP_glycos_trans_CS"/>
</dbReference>
<keyword evidence="7" id="KW-0812">Transmembrane</keyword>
<proteinExistence type="inferred from homology"/>
<keyword evidence="9" id="KW-1185">Reference proteome</keyword>
<name>A0AAV5VVL8_9BILA</name>
<dbReference type="CDD" id="cd03784">
    <property type="entry name" value="GT1_Gtf-like"/>
    <property type="match status" value="1"/>
</dbReference>